<evidence type="ECO:0000313" key="8">
    <source>
        <dbReference type="Proteomes" id="UP000006622"/>
    </source>
</evidence>
<evidence type="ECO:0000256" key="2">
    <source>
        <dbReference type="ARBA" id="ARBA00022545"/>
    </source>
</evidence>
<keyword evidence="4" id="KW-0663">Pyridoxal phosphate</keyword>
<evidence type="ECO:0000259" key="6">
    <source>
        <dbReference type="Pfam" id="PF00291"/>
    </source>
</evidence>
<dbReference type="InterPro" id="IPR001926">
    <property type="entry name" value="TrpB-like_PALP"/>
</dbReference>
<dbReference type="OrthoDB" id="6371at2157"/>
<dbReference type="STRING" id="679901.Mzhil_0778"/>
<protein>
    <recommendedName>
        <fullName evidence="5">Cysteate synthase</fullName>
        <ecNumber evidence="5">2.5.1.76</ecNumber>
    </recommendedName>
</protein>
<comment type="cofactor">
    <cofactor evidence="1">
        <name>pyridoxal 5'-phosphate</name>
        <dbReference type="ChEBI" id="CHEBI:597326"/>
    </cofactor>
</comment>
<dbReference type="GeneID" id="10822394"/>
<dbReference type="GO" id="GO:0030378">
    <property type="term" value="F:serine racemase activity"/>
    <property type="evidence" value="ECO:0007669"/>
    <property type="project" value="TreeGrafter"/>
</dbReference>
<dbReference type="HOGENOM" id="CLU_666687_0_0_2"/>
<dbReference type="GO" id="GO:0003941">
    <property type="term" value="F:L-serine ammonia-lyase activity"/>
    <property type="evidence" value="ECO:0007669"/>
    <property type="project" value="TreeGrafter"/>
</dbReference>
<dbReference type="EC" id="2.5.1.76" evidence="5"/>
<dbReference type="Proteomes" id="UP000006622">
    <property type="component" value="Chromosome"/>
</dbReference>
<keyword evidence="3" id="KW-0808">Transferase</keyword>
<evidence type="ECO:0000256" key="5">
    <source>
        <dbReference type="NCBIfam" id="TIGR03844"/>
    </source>
</evidence>
<dbReference type="Gene3D" id="3.40.50.1100">
    <property type="match status" value="2"/>
</dbReference>
<dbReference type="GO" id="GO:0019295">
    <property type="term" value="P:coenzyme M biosynthetic process"/>
    <property type="evidence" value="ECO:0007669"/>
    <property type="project" value="UniProtKB-KW"/>
</dbReference>
<dbReference type="KEGG" id="mzh:Mzhil_0778"/>
<evidence type="ECO:0000256" key="1">
    <source>
        <dbReference type="ARBA" id="ARBA00001933"/>
    </source>
</evidence>
<dbReference type="AlphaFoldDB" id="F7XKN4"/>
<reference evidence="7 8" key="1">
    <citation type="submission" date="2010-07" db="EMBL/GenBank/DDBJ databases">
        <title>The complete genome of Methanosalsum zhilinae DSM 4017.</title>
        <authorList>
            <consortium name="US DOE Joint Genome Institute (JGI-PGF)"/>
            <person name="Lucas S."/>
            <person name="Copeland A."/>
            <person name="Lapidus A."/>
            <person name="Glavina del Rio T."/>
            <person name="Dalin E."/>
            <person name="Tice H."/>
            <person name="Bruce D."/>
            <person name="Goodwin L."/>
            <person name="Pitluck S."/>
            <person name="Kyrpides N."/>
            <person name="Mavromatis K."/>
            <person name="Ovchinnikova G."/>
            <person name="Daligault H."/>
            <person name="Detter J.C."/>
            <person name="Han C."/>
            <person name="Tapia R."/>
            <person name="Larimer F."/>
            <person name="Land M."/>
            <person name="Hauser L."/>
            <person name="Markowitz V."/>
            <person name="Cheng J.-F."/>
            <person name="Hugenholtz P."/>
            <person name="Woyke T."/>
            <person name="Wu D."/>
            <person name="Spring S."/>
            <person name="Schueler E."/>
            <person name="Brambilla E."/>
            <person name="Klenk H.-P."/>
            <person name="Eisen J.A."/>
        </authorList>
    </citation>
    <scope>NUCLEOTIDE SEQUENCE [LARGE SCALE GENOMIC DNA]</scope>
    <source>
        <strain evidence="8">DSM 4017 / NBRC 107636 / OCM 62 / WeN5</strain>
    </source>
</reference>
<dbReference type="GO" id="GO:0000287">
    <property type="term" value="F:magnesium ion binding"/>
    <property type="evidence" value="ECO:0007669"/>
    <property type="project" value="TreeGrafter"/>
</dbReference>
<sequence>MTSNNLLKCLECGTRYDNDFRLSCDNDDSFLRMEYPERINLRQVNGIGKFTDWLPINEVLTTTAGPVTYKSEHLAEELGLTNLYISFSGYWPERDASIKTCSFKELEAHPTMQRLKESGHKAIVLASVGNTARAFAYVSALTGMDVYIVVPEFGLDKLWIPTEVTDSIHLITMNKGNDYTDAINLSQRIADLEGIMPEGGARNVARRDGMATVMLDAAFTINRIPDHYFQAVGSGTGAIAAWEASIRLRNDGRFSDHMPKLQLAQNLPFTPMVNAWNERRREIIPELDMPDAKSSIEKIYADVLSNRTPAYSVTGGLFDCLTESDGIMYAISNSEAKSAQDMFESLEGVDILPPSAVAVASLVKAVEKQNVNRDDVILLNIAGGGEKILKSEFSVSTIKPTASAKDSDIDLDLIMDTGSYRA</sequence>
<evidence type="ECO:0000313" key="7">
    <source>
        <dbReference type="EMBL" id="AEH60642.1"/>
    </source>
</evidence>
<dbReference type="NCBIfam" id="TIGR03844">
    <property type="entry name" value="cysteate_syn"/>
    <property type="match status" value="1"/>
</dbReference>
<evidence type="ECO:0000256" key="4">
    <source>
        <dbReference type="ARBA" id="ARBA00022898"/>
    </source>
</evidence>
<dbReference type="EMBL" id="CP002101">
    <property type="protein sequence ID" value="AEH60642.1"/>
    <property type="molecule type" value="Genomic_DNA"/>
</dbReference>
<dbReference type="GO" id="GO:0044686">
    <property type="term" value="F:cysteate synthase activity"/>
    <property type="evidence" value="ECO:0007669"/>
    <property type="project" value="UniProtKB-EC"/>
</dbReference>
<dbReference type="GO" id="GO:0070179">
    <property type="term" value="P:D-serine biosynthetic process"/>
    <property type="evidence" value="ECO:0007669"/>
    <property type="project" value="TreeGrafter"/>
</dbReference>
<organism evidence="7 8">
    <name type="scientific">Methanosalsum zhilinae (strain DSM 4017 / NBRC 107636 / OCM 62 / WeN5)</name>
    <name type="common">Methanohalophilus zhilinae</name>
    <dbReference type="NCBI Taxonomy" id="679901"/>
    <lineage>
        <taxon>Archaea</taxon>
        <taxon>Methanobacteriati</taxon>
        <taxon>Methanobacteriota</taxon>
        <taxon>Stenosarchaea group</taxon>
        <taxon>Methanomicrobia</taxon>
        <taxon>Methanosarcinales</taxon>
        <taxon>Methanosarcinaceae</taxon>
        <taxon>Methanosalsum</taxon>
    </lineage>
</organism>
<name>F7XKN4_METZD</name>
<dbReference type="GO" id="GO:0030170">
    <property type="term" value="F:pyridoxal phosphate binding"/>
    <property type="evidence" value="ECO:0007669"/>
    <property type="project" value="UniProtKB-UniRule"/>
</dbReference>
<accession>F7XKN4</accession>
<feature type="domain" description="Tryptophan synthase beta chain-like PALP" evidence="6">
    <location>
        <begin position="91"/>
        <end position="382"/>
    </location>
</feature>
<dbReference type="Pfam" id="PF00291">
    <property type="entry name" value="PALP"/>
    <property type="match status" value="1"/>
</dbReference>
<dbReference type="InterPro" id="IPR036052">
    <property type="entry name" value="TrpB-like_PALP_sf"/>
</dbReference>
<dbReference type="RefSeq" id="WP_013898081.1">
    <property type="nucleotide sequence ID" value="NC_015676.1"/>
</dbReference>
<dbReference type="PANTHER" id="PTHR43050">
    <property type="entry name" value="SERINE / THREONINE RACEMASE FAMILY MEMBER"/>
    <property type="match status" value="1"/>
</dbReference>
<keyword evidence="2" id="KW-0174">Coenzyme M biosynthesis</keyword>
<evidence type="ECO:0000256" key="3">
    <source>
        <dbReference type="ARBA" id="ARBA00022679"/>
    </source>
</evidence>
<dbReference type="InterPro" id="IPR022401">
    <property type="entry name" value="Cysteate_synthase"/>
</dbReference>
<dbReference type="GO" id="GO:0005524">
    <property type="term" value="F:ATP binding"/>
    <property type="evidence" value="ECO:0007669"/>
    <property type="project" value="TreeGrafter"/>
</dbReference>
<proteinExistence type="predicted"/>
<dbReference type="PANTHER" id="PTHR43050:SF1">
    <property type="entry name" value="SERINE RACEMASE"/>
    <property type="match status" value="1"/>
</dbReference>
<dbReference type="SUPFAM" id="SSF53686">
    <property type="entry name" value="Tryptophan synthase beta subunit-like PLP-dependent enzymes"/>
    <property type="match status" value="1"/>
</dbReference>
<gene>
    <name evidence="7" type="ordered locus">Mzhil_0778</name>
</gene>
<keyword evidence="8" id="KW-1185">Reference proteome</keyword>
<dbReference type="GO" id="GO:0018114">
    <property type="term" value="F:threonine racemase activity"/>
    <property type="evidence" value="ECO:0007669"/>
    <property type="project" value="TreeGrafter"/>
</dbReference>